<evidence type="ECO:0000256" key="7">
    <source>
        <dbReference type="ARBA" id="ARBA00022840"/>
    </source>
</evidence>
<keyword evidence="4 10" id="KW-0808">Transferase</keyword>
<dbReference type="PANTHER" id="PTHR11088:SF60">
    <property type="entry name" value="TRNA DIMETHYLALLYLTRANSFERASE"/>
    <property type="match status" value="1"/>
</dbReference>
<protein>
    <recommendedName>
        <fullName evidence="10">tRNA dimethylallyltransferase</fullName>
        <ecNumber evidence="10">2.5.1.75</ecNumber>
    </recommendedName>
    <alternativeName>
        <fullName evidence="10">Dimethylallyl diphosphate:tRNA dimethylallyltransferase</fullName>
        <shortName evidence="10">DMAPP:tRNA dimethylallyltransferase</shortName>
        <shortName evidence="10">DMATase</shortName>
    </alternativeName>
    <alternativeName>
        <fullName evidence="10">Isopentenyl-diphosphate:tRNA isopentenyltransferase</fullName>
        <shortName evidence="10">IPP transferase</shortName>
        <shortName evidence="10">IPPT</shortName>
        <shortName evidence="10">IPTase</shortName>
    </alternativeName>
</protein>
<dbReference type="FunFam" id="1.10.20.140:FF:000001">
    <property type="entry name" value="tRNA dimethylallyltransferase"/>
    <property type="match status" value="1"/>
</dbReference>
<evidence type="ECO:0000256" key="13">
    <source>
        <dbReference type="RuleBase" id="RU003785"/>
    </source>
</evidence>
<dbReference type="GO" id="GO:0052381">
    <property type="term" value="F:tRNA dimethylallyltransferase activity"/>
    <property type="evidence" value="ECO:0007669"/>
    <property type="project" value="UniProtKB-UniRule"/>
</dbReference>
<comment type="caution">
    <text evidence="14">The sequence shown here is derived from an EMBL/GenBank/DDBJ whole genome shotgun (WGS) entry which is preliminary data.</text>
</comment>
<comment type="function">
    <text evidence="2 10 12">Catalyzes the transfer of a dimethylallyl group onto the adenine at position 37 in tRNAs that read codons beginning with uridine, leading to the formation of N6-(dimethylallyl)adenosine (i(6)A).</text>
</comment>
<dbReference type="InterPro" id="IPR039657">
    <property type="entry name" value="Dimethylallyltransferase"/>
</dbReference>
<evidence type="ECO:0000256" key="1">
    <source>
        <dbReference type="ARBA" id="ARBA00001946"/>
    </source>
</evidence>
<reference evidence="14 15" key="1">
    <citation type="submission" date="2018-12" db="EMBL/GenBank/DDBJ databases">
        <title>First genome draft of Desulfovibrio legallis sp. nov.</title>
        <authorList>
            <person name="Ben Dhia O."/>
            <person name="Najjari A."/>
            <person name="Ferjani R."/>
            <person name="Fhoula I."/>
            <person name="Fardeau M.-L."/>
            <person name="Boudabbous A."/>
            <person name="Ouzari H.I."/>
        </authorList>
    </citation>
    <scope>NUCLEOTIDE SEQUENCE [LARGE SCALE GENOMIC DNA]</scope>
    <source>
        <strain evidence="14 15">H1T</strain>
    </source>
</reference>
<keyword evidence="8 10" id="KW-0460">Magnesium</keyword>
<accession>A0A6H3FC56</accession>
<organism evidence="14 15">
    <name type="scientific">Desulfovibrio legallii</name>
    <dbReference type="NCBI Taxonomy" id="571438"/>
    <lineage>
        <taxon>Bacteria</taxon>
        <taxon>Pseudomonadati</taxon>
        <taxon>Thermodesulfobacteriota</taxon>
        <taxon>Desulfovibrionia</taxon>
        <taxon>Desulfovibrionales</taxon>
        <taxon>Desulfovibrionaceae</taxon>
        <taxon>Desulfovibrio</taxon>
    </lineage>
</organism>
<feature type="binding site" evidence="10">
    <location>
        <begin position="19"/>
        <end position="26"/>
    </location>
    <ligand>
        <name>ATP</name>
        <dbReference type="ChEBI" id="CHEBI:30616"/>
    </ligand>
</feature>
<evidence type="ECO:0000256" key="3">
    <source>
        <dbReference type="ARBA" id="ARBA00005842"/>
    </source>
</evidence>
<dbReference type="EC" id="2.5.1.75" evidence="10"/>
<dbReference type="SUPFAM" id="SSF52540">
    <property type="entry name" value="P-loop containing nucleoside triphosphate hydrolases"/>
    <property type="match status" value="2"/>
</dbReference>
<dbReference type="NCBIfam" id="TIGR00174">
    <property type="entry name" value="miaA"/>
    <property type="match status" value="1"/>
</dbReference>
<evidence type="ECO:0000313" key="15">
    <source>
        <dbReference type="Proteomes" id="UP000292919"/>
    </source>
</evidence>
<evidence type="ECO:0000256" key="6">
    <source>
        <dbReference type="ARBA" id="ARBA00022741"/>
    </source>
</evidence>
<name>A0A6H3FC56_9BACT</name>
<feature type="binding site" evidence="10">
    <location>
        <begin position="21"/>
        <end position="26"/>
    </location>
    <ligand>
        <name>substrate</name>
    </ligand>
</feature>
<evidence type="ECO:0000313" key="14">
    <source>
        <dbReference type="EMBL" id="TBH79954.1"/>
    </source>
</evidence>
<comment type="similarity">
    <text evidence="3 10 13">Belongs to the IPP transferase family.</text>
</comment>
<dbReference type="EMBL" id="SIXC01000006">
    <property type="protein sequence ID" value="TBH79954.1"/>
    <property type="molecule type" value="Genomic_DNA"/>
</dbReference>
<evidence type="ECO:0000256" key="8">
    <source>
        <dbReference type="ARBA" id="ARBA00022842"/>
    </source>
</evidence>
<dbReference type="AlphaFoldDB" id="A0A6H3FC56"/>
<keyword evidence="15" id="KW-1185">Reference proteome</keyword>
<gene>
    <name evidence="10 14" type="primary">miaA</name>
    <name evidence="14" type="ORF">EB812_06635</name>
</gene>
<feature type="region of interest" description="Interaction with substrate tRNA" evidence="10">
    <location>
        <begin position="44"/>
        <end position="47"/>
    </location>
</feature>
<keyword evidence="7 10" id="KW-0067">ATP-binding</keyword>
<dbReference type="HAMAP" id="MF_00185">
    <property type="entry name" value="IPP_trans"/>
    <property type="match status" value="1"/>
</dbReference>
<comment type="subunit">
    <text evidence="10">Monomer.</text>
</comment>
<comment type="catalytic activity">
    <reaction evidence="9 10 11">
        <text>adenosine(37) in tRNA + dimethylallyl diphosphate = N(6)-dimethylallyladenosine(37) in tRNA + diphosphate</text>
        <dbReference type="Rhea" id="RHEA:26482"/>
        <dbReference type="Rhea" id="RHEA-COMP:10162"/>
        <dbReference type="Rhea" id="RHEA-COMP:10375"/>
        <dbReference type="ChEBI" id="CHEBI:33019"/>
        <dbReference type="ChEBI" id="CHEBI:57623"/>
        <dbReference type="ChEBI" id="CHEBI:74411"/>
        <dbReference type="ChEBI" id="CHEBI:74415"/>
        <dbReference type="EC" id="2.5.1.75"/>
    </reaction>
</comment>
<evidence type="ECO:0000256" key="11">
    <source>
        <dbReference type="RuleBase" id="RU003783"/>
    </source>
</evidence>
<dbReference type="Gene3D" id="3.40.50.300">
    <property type="entry name" value="P-loop containing nucleotide triphosphate hydrolases"/>
    <property type="match status" value="1"/>
</dbReference>
<keyword evidence="6 10" id="KW-0547">Nucleotide-binding</keyword>
<comment type="cofactor">
    <cofactor evidence="1 10">
        <name>Mg(2+)</name>
        <dbReference type="ChEBI" id="CHEBI:18420"/>
    </cofactor>
</comment>
<comment type="caution">
    <text evidence="10">Lacks conserved residue(s) required for the propagation of feature annotation.</text>
</comment>
<dbReference type="InterPro" id="IPR027417">
    <property type="entry name" value="P-loop_NTPase"/>
</dbReference>
<evidence type="ECO:0000256" key="4">
    <source>
        <dbReference type="ARBA" id="ARBA00022679"/>
    </source>
</evidence>
<dbReference type="GO" id="GO:0006400">
    <property type="term" value="P:tRNA modification"/>
    <property type="evidence" value="ECO:0007669"/>
    <property type="project" value="TreeGrafter"/>
</dbReference>
<sequence length="319" mass="34127">MPGSAPPCVLPLPVICLAGPTGSGKTAAALALATALNGEVVNADSRQVYADFPCITAQPTAAEQAHCPHHLYGFLPTEQKISAGRWAAAASRTIAAILERGRTPLVVGGTGLYFQALLRGMARIPPVDPALTANLTARLEAEGAPALHAELAAQDPGYAARIHPNDRQRIVRALEVRLATGRPFSWWHAHAAEAPLCQGPLLVLDAPLAWLEPRLARRMDLMLEQGALDEARAALQNCSNPAAPGWTGIGCAEALAHLQGRCTLAQCRELWLRNTRAYAKRQRTWFRARSEAVFLPPDNGAAITAEAARSWEKLHKGTP</sequence>
<dbReference type="RefSeq" id="WP_118229097.1">
    <property type="nucleotide sequence ID" value="NZ_JAQDZC010000019.1"/>
</dbReference>
<evidence type="ECO:0000256" key="9">
    <source>
        <dbReference type="ARBA" id="ARBA00049563"/>
    </source>
</evidence>
<dbReference type="PANTHER" id="PTHR11088">
    <property type="entry name" value="TRNA DIMETHYLALLYLTRANSFERASE"/>
    <property type="match status" value="1"/>
</dbReference>
<evidence type="ECO:0000256" key="10">
    <source>
        <dbReference type="HAMAP-Rule" id="MF_00185"/>
    </source>
</evidence>
<feature type="site" description="Interaction with substrate tRNA" evidence="10">
    <location>
        <position position="110"/>
    </location>
</feature>
<evidence type="ECO:0000256" key="5">
    <source>
        <dbReference type="ARBA" id="ARBA00022694"/>
    </source>
</evidence>
<evidence type="ECO:0000256" key="2">
    <source>
        <dbReference type="ARBA" id="ARBA00003213"/>
    </source>
</evidence>
<keyword evidence="5 10" id="KW-0819">tRNA processing</keyword>
<dbReference type="Pfam" id="PF01715">
    <property type="entry name" value="IPPT"/>
    <property type="match status" value="1"/>
</dbReference>
<dbReference type="GO" id="GO:0005524">
    <property type="term" value="F:ATP binding"/>
    <property type="evidence" value="ECO:0007669"/>
    <property type="project" value="UniProtKB-UniRule"/>
</dbReference>
<dbReference type="Proteomes" id="UP000292919">
    <property type="component" value="Unassembled WGS sequence"/>
</dbReference>
<proteinExistence type="inferred from homology"/>
<dbReference type="InterPro" id="IPR018022">
    <property type="entry name" value="IPT"/>
</dbReference>
<evidence type="ECO:0000256" key="12">
    <source>
        <dbReference type="RuleBase" id="RU003784"/>
    </source>
</evidence>
<dbReference type="Gene3D" id="1.10.20.140">
    <property type="match status" value="1"/>
</dbReference>
<feature type="region of interest" description="Interaction with substrate tRNA" evidence="10">
    <location>
        <begin position="168"/>
        <end position="172"/>
    </location>
</feature>